<evidence type="ECO:0000256" key="4">
    <source>
        <dbReference type="ARBA" id="ARBA00023002"/>
    </source>
</evidence>
<evidence type="ECO:0000256" key="1">
    <source>
        <dbReference type="ARBA" id="ARBA00010617"/>
    </source>
</evidence>
<dbReference type="InterPro" id="IPR001128">
    <property type="entry name" value="Cyt_P450"/>
</dbReference>
<proteinExistence type="inferred from homology"/>
<dbReference type="InterPro" id="IPR050196">
    <property type="entry name" value="Cytochrome_P450_Monoox"/>
</dbReference>
<dbReference type="InterPro" id="IPR002403">
    <property type="entry name" value="Cyt_P450_E_grp-IV"/>
</dbReference>
<evidence type="ECO:0000256" key="5">
    <source>
        <dbReference type="ARBA" id="ARBA00023004"/>
    </source>
</evidence>
<evidence type="ECO:0000313" key="8">
    <source>
        <dbReference type="EMBL" id="GLF95383.1"/>
    </source>
</evidence>
<evidence type="ECO:0000256" key="7">
    <source>
        <dbReference type="SAM" id="MobiDB-lite"/>
    </source>
</evidence>
<accession>A0ABQ5NYE4</accession>
<dbReference type="InterPro" id="IPR036396">
    <property type="entry name" value="Cyt_P450_sf"/>
</dbReference>
<dbReference type="Proteomes" id="UP001291653">
    <property type="component" value="Unassembled WGS sequence"/>
</dbReference>
<protein>
    <submittedName>
        <fullName evidence="8">Cytochrome P450</fullName>
    </submittedName>
</protein>
<keyword evidence="5" id="KW-0408">Iron</keyword>
<evidence type="ECO:0000256" key="2">
    <source>
        <dbReference type="ARBA" id="ARBA00022617"/>
    </source>
</evidence>
<feature type="region of interest" description="Disordered" evidence="7">
    <location>
        <begin position="415"/>
        <end position="452"/>
    </location>
</feature>
<gene>
    <name evidence="8" type="ORF">SYYSPA8_13820</name>
</gene>
<keyword evidence="3" id="KW-0479">Metal-binding</keyword>
<evidence type="ECO:0000256" key="6">
    <source>
        <dbReference type="ARBA" id="ARBA00023033"/>
    </source>
</evidence>
<feature type="compositionally biased region" description="Basic and acidic residues" evidence="7">
    <location>
        <begin position="443"/>
        <end position="452"/>
    </location>
</feature>
<sequence length="452" mass="49665">MTASCDRTAGPIPRAPGGLPLLGHAMSLIRDPLGFLDRQRGLGDIVEFRLGSRTACILNHPELVRAMLTGPSRHFDRGEIFTRARPLFGNGVAVADGRHHRDRRRAVQPLLNSARLTTYLDTMAKLAAATAASWSEGRHIDLNAEMTDLTLSVVAATIFGQRLPAEFSAVIHRNLPIVVAGLARRAYGPAAVLLDRIPHPERKNYRTALNSIHRMVDALISANRDSPTLAELSAGADERQLHDDVTSLLIGGSHTSAAAAAWQFILISRNPQIRRRLREETDRVLGSRAADPADLPELVYTRRIVQETLRLYPPIWLFPRRAADDVRVGRHSVERGTQIFYSPYAMHRDARWYPRPTSFDPDRWDPDRHLQPPQGAYLPFAAGVHGCPGGDFALAELTLLTATITATWQLDPLPGSSHPRPVAGATLGPEPVTMVVTARPRPTGRDGSRSPS</sequence>
<keyword evidence="6" id="KW-0503">Monooxygenase</keyword>
<comment type="caution">
    <text evidence="8">The sequence shown here is derived from an EMBL/GenBank/DDBJ whole genome shotgun (WGS) entry which is preliminary data.</text>
</comment>
<dbReference type="EMBL" id="BSBI01000005">
    <property type="protein sequence ID" value="GLF95383.1"/>
    <property type="molecule type" value="Genomic_DNA"/>
</dbReference>
<name>A0ABQ5NYE4_9ACTN</name>
<evidence type="ECO:0000256" key="3">
    <source>
        <dbReference type="ARBA" id="ARBA00022723"/>
    </source>
</evidence>
<dbReference type="Gene3D" id="1.10.630.10">
    <property type="entry name" value="Cytochrome P450"/>
    <property type="match status" value="1"/>
</dbReference>
<dbReference type="RefSeq" id="WP_323447450.1">
    <property type="nucleotide sequence ID" value="NZ_BSBI01000005.1"/>
</dbReference>
<keyword evidence="9" id="KW-1185">Reference proteome</keyword>
<dbReference type="SUPFAM" id="SSF48264">
    <property type="entry name" value="Cytochrome P450"/>
    <property type="match status" value="1"/>
</dbReference>
<dbReference type="PANTHER" id="PTHR24291">
    <property type="entry name" value="CYTOCHROME P450 FAMILY 4"/>
    <property type="match status" value="1"/>
</dbReference>
<keyword evidence="2" id="KW-0349">Heme</keyword>
<dbReference type="Pfam" id="PF00067">
    <property type="entry name" value="p450"/>
    <property type="match status" value="1"/>
</dbReference>
<dbReference type="PANTHER" id="PTHR24291:SF50">
    <property type="entry name" value="BIFUNCTIONAL ALBAFLAVENONE MONOOXYGENASE_TERPENE SYNTHASE"/>
    <property type="match status" value="1"/>
</dbReference>
<organism evidence="8 9">
    <name type="scientific">Streptomyces yaizuensis</name>
    <dbReference type="NCBI Taxonomy" id="2989713"/>
    <lineage>
        <taxon>Bacteria</taxon>
        <taxon>Bacillati</taxon>
        <taxon>Actinomycetota</taxon>
        <taxon>Actinomycetes</taxon>
        <taxon>Kitasatosporales</taxon>
        <taxon>Streptomycetaceae</taxon>
        <taxon>Streptomyces</taxon>
    </lineage>
</organism>
<evidence type="ECO:0000313" key="9">
    <source>
        <dbReference type="Proteomes" id="UP001291653"/>
    </source>
</evidence>
<comment type="similarity">
    <text evidence="1">Belongs to the cytochrome P450 family.</text>
</comment>
<reference evidence="8 9" key="1">
    <citation type="submission" date="2022-10" db="EMBL/GenBank/DDBJ databases">
        <title>Draft genome sequence of Streptomyces sp. YSPA8.</title>
        <authorList>
            <person name="Moriuchi R."/>
            <person name="Dohra H."/>
            <person name="Yamamura H."/>
            <person name="Kodani S."/>
        </authorList>
    </citation>
    <scope>NUCLEOTIDE SEQUENCE [LARGE SCALE GENOMIC DNA]</scope>
    <source>
        <strain evidence="8 9">YSPA8</strain>
    </source>
</reference>
<dbReference type="PRINTS" id="PR00385">
    <property type="entry name" value="P450"/>
</dbReference>
<dbReference type="PRINTS" id="PR00465">
    <property type="entry name" value="EP450IV"/>
</dbReference>
<keyword evidence="4" id="KW-0560">Oxidoreductase</keyword>